<protein>
    <submittedName>
        <fullName evidence="1">Uncharacterized protein</fullName>
    </submittedName>
</protein>
<keyword evidence="2" id="KW-1185">Reference proteome</keyword>
<evidence type="ECO:0000313" key="2">
    <source>
        <dbReference type="Proteomes" id="UP001163321"/>
    </source>
</evidence>
<reference evidence="1 2" key="1">
    <citation type="journal article" date="2022" name="bioRxiv">
        <title>The genome of the oomycete Peronosclerospora sorghi, a cosmopolitan pathogen of maize and sorghum, is inflated with dispersed pseudogenes.</title>
        <authorList>
            <person name="Fletcher K."/>
            <person name="Martin F."/>
            <person name="Isakeit T."/>
            <person name="Cavanaugh K."/>
            <person name="Magill C."/>
            <person name="Michelmore R."/>
        </authorList>
    </citation>
    <scope>NUCLEOTIDE SEQUENCE [LARGE SCALE GENOMIC DNA]</scope>
    <source>
        <strain evidence="1">P6</strain>
    </source>
</reference>
<accession>A0ACC0VP36</accession>
<name>A0ACC0VP36_9STRA</name>
<dbReference type="Proteomes" id="UP001163321">
    <property type="component" value="Chromosome 8"/>
</dbReference>
<comment type="caution">
    <text evidence="1">The sequence shown here is derived from an EMBL/GenBank/DDBJ whole genome shotgun (WGS) entry which is preliminary data.</text>
</comment>
<sequence length="89" mass="10234">MALAFQARRLDASELSYLPKFHLLKRLLLSFFSQHCLSLDRPGRFPSTICGSRRHFFWSSMPIDIVSITEQDVFAQVAEQFSGLYYVGS</sequence>
<evidence type="ECO:0000313" key="1">
    <source>
        <dbReference type="EMBL" id="KAI9907236.1"/>
    </source>
</evidence>
<proteinExistence type="predicted"/>
<dbReference type="EMBL" id="CM047587">
    <property type="protein sequence ID" value="KAI9907236.1"/>
    <property type="molecule type" value="Genomic_DNA"/>
</dbReference>
<organism evidence="1 2">
    <name type="scientific">Peronosclerospora sorghi</name>
    <dbReference type="NCBI Taxonomy" id="230839"/>
    <lineage>
        <taxon>Eukaryota</taxon>
        <taxon>Sar</taxon>
        <taxon>Stramenopiles</taxon>
        <taxon>Oomycota</taxon>
        <taxon>Peronosporomycetes</taxon>
        <taxon>Peronosporales</taxon>
        <taxon>Peronosporaceae</taxon>
        <taxon>Peronosclerospora</taxon>
    </lineage>
</organism>
<gene>
    <name evidence="1" type="ORF">PsorP6_003664</name>
</gene>